<keyword evidence="6" id="KW-1185">Reference proteome</keyword>
<dbReference type="EMBL" id="BAAAQR010000003">
    <property type="protein sequence ID" value="GAA2143326.1"/>
    <property type="molecule type" value="Genomic_DNA"/>
</dbReference>
<protein>
    <recommendedName>
        <fullName evidence="4">Xaa-Pro dipeptidyl-peptidase-like domain-containing protein</fullName>
    </recommendedName>
</protein>
<dbReference type="RefSeq" id="WP_344149813.1">
    <property type="nucleotide sequence ID" value="NZ_BAAAQR010000003.1"/>
</dbReference>
<evidence type="ECO:0000256" key="1">
    <source>
        <dbReference type="ARBA" id="ARBA00008645"/>
    </source>
</evidence>
<reference evidence="5 6" key="1">
    <citation type="journal article" date="2019" name="Int. J. Syst. Evol. Microbiol.">
        <title>The Global Catalogue of Microorganisms (GCM) 10K type strain sequencing project: providing services to taxonomists for standard genome sequencing and annotation.</title>
        <authorList>
            <consortium name="The Broad Institute Genomics Platform"/>
            <consortium name="The Broad Institute Genome Sequencing Center for Infectious Disease"/>
            <person name="Wu L."/>
            <person name="Ma J."/>
        </authorList>
    </citation>
    <scope>NUCLEOTIDE SEQUENCE [LARGE SCALE GENOMIC DNA]</scope>
    <source>
        <strain evidence="5 6">JCM 16022</strain>
    </source>
</reference>
<sequence>MKIALALGAVLTAAGLSALPTHTAAQAAGGVNSGANSATSSSAAKVAENVKVTNDCLTSVPDPGSTQQVKICYTIFRPATATKRHKVPFIMHSHGWGGSRTTDPQGFQEFLDAGYGVLSFDQRGFGESGGHAYVENPDVEGHDVRGLVKLISHLDWVKKDGRGDPRLGAIGGSYGGGYQFLGAFEELRLKGKPVFDALAPEITWYDLNQSLAPEEVVRTAWASALSAASTASDALPPNVYAALAEGAATGMWPDGSVPGEEDMPAFFRKNGPKWHVDHGRRLDIPVLFGQGTTDSLFPLQQGLANWRHSITRKARRHSIFVGYNGGHVLPAVVPPGIDVTSDPCSKQLAGGDFQRLSLRFFDEQLKGRDTGLRGYGRYHLATPDSTCTTVRSVDADTTYDVGTVATTETGGVPLSYEVAQGPIRVAGTPYLTGTLTALGANNRAFYGLAVGTSPADAHLVQNNVLPLNELAPVTGEGRRIALPSVAVDVPAGQSLFVLASPVSDTFVGMGSRTPGAVVLDNTVVHLPVVGP</sequence>
<feature type="chain" id="PRO_5045122589" description="Xaa-Pro dipeptidyl-peptidase-like domain-containing protein" evidence="3">
    <location>
        <begin position="28"/>
        <end position="531"/>
    </location>
</feature>
<feature type="signal peptide" evidence="3">
    <location>
        <begin position="1"/>
        <end position="27"/>
    </location>
</feature>
<proteinExistence type="inferred from homology"/>
<comment type="similarity">
    <text evidence="1">Belongs to the AB hydrolase superfamily.</text>
</comment>
<evidence type="ECO:0000259" key="4">
    <source>
        <dbReference type="Pfam" id="PF02129"/>
    </source>
</evidence>
<keyword evidence="2" id="KW-0378">Hydrolase</keyword>
<gene>
    <name evidence="5" type="ORF">GCM10009844_15700</name>
</gene>
<keyword evidence="3" id="KW-0732">Signal</keyword>
<dbReference type="Gene3D" id="3.40.50.1820">
    <property type="entry name" value="alpha/beta hydrolase"/>
    <property type="match status" value="1"/>
</dbReference>
<dbReference type="Pfam" id="PF02129">
    <property type="entry name" value="Peptidase_S15"/>
    <property type="match status" value="1"/>
</dbReference>
<dbReference type="PANTHER" id="PTHR22946:SF9">
    <property type="entry name" value="POLYKETIDE TRANSFERASE AF380"/>
    <property type="match status" value="1"/>
</dbReference>
<accession>A0ABN2ZJU2</accession>
<evidence type="ECO:0000313" key="5">
    <source>
        <dbReference type="EMBL" id="GAA2143326.1"/>
    </source>
</evidence>
<dbReference type="PANTHER" id="PTHR22946">
    <property type="entry name" value="DIENELACTONE HYDROLASE DOMAIN-CONTAINING PROTEIN-RELATED"/>
    <property type="match status" value="1"/>
</dbReference>
<evidence type="ECO:0000256" key="2">
    <source>
        <dbReference type="ARBA" id="ARBA00022801"/>
    </source>
</evidence>
<dbReference type="InterPro" id="IPR029058">
    <property type="entry name" value="AB_hydrolase_fold"/>
</dbReference>
<dbReference type="SUPFAM" id="SSF53474">
    <property type="entry name" value="alpha/beta-Hydrolases"/>
    <property type="match status" value="1"/>
</dbReference>
<dbReference type="InterPro" id="IPR050261">
    <property type="entry name" value="FrsA_esterase"/>
</dbReference>
<organism evidence="5 6">
    <name type="scientific">Nocardioides koreensis</name>
    <dbReference type="NCBI Taxonomy" id="433651"/>
    <lineage>
        <taxon>Bacteria</taxon>
        <taxon>Bacillati</taxon>
        <taxon>Actinomycetota</taxon>
        <taxon>Actinomycetes</taxon>
        <taxon>Propionibacteriales</taxon>
        <taxon>Nocardioidaceae</taxon>
        <taxon>Nocardioides</taxon>
    </lineage>
</organism>
<evidence type="ECO:0000256" key="3">
    <source>
        <dbReference type="SAM" id="SignalP"/>
    </source>
</evidence>
<comment type="caution">
    <text evidence="5">The sequence shown here is derived from an EMBL/GenBank/DDBJ whole genome shotgun (WGS) entry which is preliminary data.</text>
</comment>
<name>A0ABN2ZJU2_9ACTN</name>
<dbReference type="Proteomes" id="UP001501771">
    <property type="component" value="Unassembled WGS sequence"/>
</dbReference>
<feature type="domain" description="Xaa-Pro dipeptidyl-peptidase-like" evidence="4">
    <location>
        <begin position="69"/>
        <end position="321"/>
    </location>
</feature>
<dbReference type="InterPro" id="IPR000383">
    <property type="entry name" value="Xaa-Pro-like_dom"/>
</dbReference>
<evidence type="ECO:0000313" key="6">
    <source>
        <dbReference type="Proteomes" id="UP001501771"/>
    </source>
</evidence>